<dbReference type="PROSITE" id="PS00018">
    <property type="entry name" value="EF_HAND_1"/>
    <property type="match status" value="2"/>
</dbReference>
<comment type="caution">
    <text evidence="3">The sequence shown here is derived from an EMBL/GenBank/DDBJ whole genome shotgun (WGS) entry which is preliminary data.</text>
</comment>
<protein>
    <recommendedName>
        <fullName evidence="2">EF-hand domain-containing protein</fullName>
    </recommendedName>
</protein>
<dbReference type="Pfam" id="PF13202">
    <property type="entry name" value="EF-hand_5"/>
    <property type="match status" value="1"/>
</dbReference>
<dbReference type="SMART" id="SM00054">
    <property type="entry name" value="EFh"/>
    <property type="match status" value="2"/>
</dbReference>
<accession>A0A418B7U8</accession>
<name>A0A418B7U8_9STRA</name>
<keyword evidence="4" id="KW-1185">Reference proteome</keyword>
<evidence type="ECO:0000259" key="2">
    <source>
        <dbReference type="PROSITE" id="PS50222"/>
    </source>
</evidence>
<dbReference type="AlphaFoldDB" id="A0A418B7U8"/>
<dbReference type="SUPFAM" id="SSF47473">
    <property type="entry name" value="EF-hand"/>
    <property type="match status" value="1"/>
</dbReference>
<dbReference type="GO" id="GO:0005509">
    <property type="term" value="F:calcium ion binding"/>
    <property type="evidence" value="ECO:0007669"/>
    <property type="project" value="InterPro"/>
</dbReference>
<reference evidence="3 4" key="1">
    <citation type="submission" date="2018-08" db="EMBL/GenBank/DDBJ databases">
        <title>Aphanomyces genome sequencing and annotation.</title>
        <authorList>
            <person name="Minardi D."/>
            <person name="Oidtmann B."/>
            <person name="Van Der Giezen M."/>
            <person name="Studholme D.J."/>
        </authorList>
    </citation>
    <scope>NUCLEOTIDE SEQUENCE [LARGE SCALE GENOMIC DNA]</scope>
    <source>
        <strain evidence="3 4">NJM0002</strain>
    </source>
</reference>
<keyword evidence="1" id="KW-0106">Calcium</keyword>
<dbReference type="EMBL" id="QUSY01000037">
    <property type="protein sequence ID" value="RHY34258.1"/>
    <property type="molecule type" value="Genomic_DNA"/>
</dbReference>
<dbReference type="Proteomes" id="UP000285060">
    <property type="component" value="Unassembled WGS sequence"/>
</dbReference>
<organism evidence="3 4">
    <name type="scientific">Aphanomyces invadans</name>
    <dbReference type="NCBI Taxonomy" id="157072"/>
    <lineage>
        <taxon>Eukaryota</taxon>
        <taxon>Sar</taxon>
        <taxon>Stramenopiles</taxon>
        <taxon>Oomycota</taxon>
        <taxon>Saprolegniomycetes</taxon>
        <taxon>Saprolegniales</taxon>
        <taxon>Verrucalvaceae</taxon>
        <taxon>Aphanomyces</taxon>
    </lineage>
</organism>
<sequence>MVMVGYRSYDVDKDGAMDFAEFNAFVTGPQVDDHDRSVVVERNRTLKSHVKISTTQPSHPTMAVRKAAEVREAMEEGAVQVAERVFQKLKRMISTKSKPFPVQMTSIAYKTRIADVFKEMDEDESGLKHKGIHLTDQEFHHLMTDVDRDKNGLVSFQELAAHLNACEKMVQNHLCRIPLLTR</sequence>
<feature type="domain" description="EF-hand" evidence="2">
    <location>
        <begin position="1"/>
        <end position="32"/>
    </location>
</feature>
<evidence type="ECO:0000313" key="4">
    <source>
        <dbReference type="Proteomes" id="UP000285060"/>
    </source>
</evidence>
<dbReference type="InterPro" id="IPR011992">
    <property type="entry name" value="EF-hand-dom_pair"/>
</dbReference>
<gene>
    <name evidence="3" type="ORF">DYB32_001050</name>
</gene>
<feature type="domain" description="EF-hand" evidence="2">
    <location>
        <begin position="134"/>
        <end position="169"/>
    </location>
</feature>
<dbReference type="VEuPathDB" id="FungiDB:H310_01013"/>
<dbReference type="InterPro" id="IPR002048">
    <property type="entry name" value="EF_hand_dom"/>
</dbReference>
<proteinExistence type="predicted"/>
<evidence type="ECO:0000313" key="3">
    <source>
        <dbReference type="EMBL" id="RHY34258.1"/>
    </source>
</evidence>
<dbReference type="PROSITE" id="PS50222">
    <property type="entry name" value="EF_HAND_2"/>
    <property type="match status" value="2"/>
</dbReference>
<dbReference type="Gene3D" id="1.10.238.10">
    <property type="entry name" value="EF-hand"/>
    <property type="match status" value="1"/>
</dbReference>
<dbReference type="InterPro" id="IPR018247">
    <property type="entry name" value="EF_Hand_1_Ca_BS"/>
</dbReference>
<evidence type="ECO:0000256" key="1">
    <source>
        <dbReference type="ARBA" id="ARBA00022837"/>
    </source>
</evidence>